<reference evidence="5 6" key="1">
    <citation type="submission" date="2018-05" db="EMBL/GenBank/DDBJ databases">
        <title>Description of Sphingomonas pokkalii sp nov, isolated from the rhizosphere of saline tolerant pokkali rice and its draft genome analysis.</title>
        <authorList>
            <person name="Menon R."/>
            <person name="Kumari S."/>
            <person name="Rameshkumar N."/>
        </authorList>
    </citation>
    <scope>NUCLEOTIDE SEQUENCE [LARGE SCALE GENOMIC DNA]</scope>
    <source>
        <strain evidence="5 6">L3B27</strain>
    </source>
</reference>
<dbReference type="SUPFAM" id="SSF46785">
    <property type="entry name" value="Winged helix' DNA-binding domain"/>
    <property type="match status" value="1"/>
</dbReference>
<dbReference type="GO" id="GO:0003677">
    <property type="term" value="F:DNA binding"/>
    <property type="evidence" value="ECO:0007669"/>
    <property type="project" value="UniProtKB-KW"/>
</dbReference>
<evidence type="ECO:0000313" key="5">
    <source>
        <dbReference type="EMBL" id="PVX30580.1"/>
    </source>
</evidence>
<evidence type="ECO:0000313" key="6">
    <source>
        <dbReference type="Proteomes" id="UP000245890"/>
    </source>
</evidence>
<gene>
    <name evidence="5" type="ORF">DD559_15560</name>
</gene>
<dbReference type="AlphaFoldDB" id="A0A2U0SGT6"/>
<comment type="caution">
    <text evidence="5">The sequence shown here is derived from an EMBL/GenBank/DDBJ whole genome shotgun (WGS) entry which is preliminary data.</text>
</comment>
<name>A0A2U0SGT6_9SPHN</name>
<evidence type="ECO:0000256" key="2">
    <source>
        <dbReference type="ARBA" id="ARBA00023125"/>
    </source>
</evidence>
<evidence type="ECO:0000256" key="3">
    <source>
        <dbReference type="ARBA" id="ARBA00023163"/>
    </source>
</evidence>
<dbReference type="PROSITE" id="PS51118">
    <property type="entry name" value="HTH_HXLR"/>
    <property type="match status" value="1"/>
</dbReference>
<evidence type="ECO:0000259" key="4">
    <source>
        <dbReference type="PROSITE" id="PS51118"/>
    </source>
</evidence>
<dbReference type="PANTHER" id="PTHR33204">
    <property type="entry name" value="TRANSCRIPTIONAL REGULATOR, MARR FAMILY"/>
    <property type="match status" value="1"/>
</dbReference>
<dbReference type="RefSeq" id="WP_116469990.1">
    <property type="nucleotide sequence ID" value="NZ_QENQ01000001.1"/>
</dbReference>
<dbReference type="OrthoDB" id="9800350at2"/>
<dbReference type="InterPro" id="IPR002577">
    <property type="entry name" value="HTH_HxlR"/>
</dbReference>
<dbReference type="Gene3D" id="1.10.10.10">
    <property type="entry name" value="Winged helix-like DNA-binding domain superfamily/Winged helix DNA-binding domain"/>
    <property type="match status" value="1"/>
</dbReference>
<keyword evidence="2" id="KW-0238">DNA-binding</keyword>
<protein>
    <submittedName>
        <fullName evidence="5">Transcriptional regulator</fullName>
    </submittedName>
</protein>
<dbReference type="InterPro" id="IPR036390">
    <property type="entry name" value="WH_DNA-bd_sf"/>
</dbReference>
<dbReference type="Pfam" id="PF01638">
    <property type="entry name" value="HxlR"/>
    <property type="match status" value="1"/>
</dbReference>
<evidence type="ECO:0000256" key="1">
    <source>
        <dbReference type="ARBA" id="ARBA00023015"/>
    </source>
</evidence>
<dbReference type="InterPro" id="IPR036388">
    <property type="entry name" value="WH-like_DNA-bd_sf"/>
</dbReference>
<feature type="domain" description="HTH hxlR-type" evidence="4">
    <location>
        <begin position="11"/>
        <end position="110"/>
    </location>
</feature>
<accession>A0A2U0SGT6</accession>
<dbReference type="EMBL" id="QENQ01000001">
    <property type="protein sequence ID" value="PVX30580.1"/>
    <property type="molecule type" value="Genomic_DNA"/>
</dbReference>
<keyword evidence="3" id="KW-0804">Transcription</keyword>
<keyword evidence="6" id="KW-1185">Reference proteome</keyword>
<dbReference type="PANTHER" id="PTHR33204:SF18">
    <property type="entry name" value="TRANSCRIPTIONAL REGULATORY PROTEIN"/>
    <property type="match status" value="1"/>
</dbReference>
<organism evidence="5 6">
    <name type="scientific">Sphingomonas pokkalii</name>
    <dbReference type="NCBI Taxonomy" id="2175090"/>
    <lineage>
        <taxon>Bacteria</taxon>
        <taxon>Pseudomonadati</taxon>
        <taxon>Pseudomonadota</taxon>
        <taxon>Alphaproteobacteria</taxon>
        <taxon>Sphingomonadales</taxon>
        <taxon>Sphingomonadaceae</taxon>
        <taxon>Sphingomonas</taxon>
    </lineage>
</organism>
<proteinExistence type="predicted"/>
<sequence>MTLLDPGSHRCVELSHHLRWIGDRWTLPIVVTLQSGALRFNALRRAVPGISQQMLTRTLRALERDGLVCRDVYPTTPPKVEYRLTPMGASLAAQGRELGGWVENHLASLAASRAAFDAKIEEEG</sequence>
<dbReference type="Proteomes" id="UP000245890">
    <property type="component" value="Unassembled WGS sequence"/>
</dbReference>
<keyword evidence="1" id="KW-0805">Transcription regulation</keyword>